<dbReference type="SUPFAM" id="SSF111352">
    <property type="entry name" value="Ammonium transporter"/>
    <property type="match status" value="1"/>
</dbReference>
<dbReference type="NCBIfam" id="TIGR00836">
    <property type="entry name" value="amt"/>
    <property type="match status" value="1"/>
</dbReference>
<feature type="transmembrane region" description="Helical" evidence="9">
    <location>
        <begin position="314"/>
        <end position="334"/>
    </location>
</feature>
<evidence type="ECO:0000259" key="10">
    <source>
        <dbReference type="Pfam" id="PF00909"/>
    </source>
</evidence>
<protein>
    <submittedName>
        <fullName evidence="12">Ammonium transporter, Amt family</fullName>
    </submittedName>
    <submittedName>
        <fullName evidence="11">Nitrogen regulatory protein pii</fullName>
    </submittedName>
</protein>
<dbReference type="Gene3D" id="1.10.3430.10">
    <property type="entry name" value="Ammonium transporter AmtB like domains"/>
    <property type="match status" value="1"/>
</dbReference>
<dbReference type="GO" id="GO:0006808">
    <property type="term" value="P:regulation of nitrogen utilization"/>
    <property type="evidence" value="ECO:0007669"/>
    <property type="project" value="InterPro"/>
</dbReference>
<keyword evidence="5 9" id="KW-1133">Transmembrane helix</keyword>
<evidence type="ECO:0000313" key="11">
    <source>
        <dbReference type="EMBL" id="CZQ96894.1"/>
    </source>
</evidence>
<dbReference type="Gene3D" id="3.30.70.120">
    <property type="match status" value="1"/>
</dbReference>
<name>A0A143YTA3_9LACT</name>
<evidence type="ECO:0000256" key="8">
    <source>
        <dbReference type="RuleBase" id="RU003936"/>
    </source>
</evidence>
<dbReference type="InterPro" id="IPR001905">
    <property type="entry name" value="Ammonium_transpt"/>
</dbReference>
<comment type="similarity">
    <text evidence="2">Belongs to the ammonia transporter channel (TC 1.A.11.2) family.</text>
</comment>
<keyword evidence="4 9" id="KW-0812">Transmembrane</keyword>
<sequence length="559" mass="58815">MFSSVDTLWTLVGTVLVFFMQAGFAMVETGFTRAKNAANIIMKNLMDFVLGSLGFFLIGYSIMFGDDIAGIIGTPELFMEGLDSTIPGSVHFMFQNVFAATAATIVSGAVAERTKFSSYLVYSFLISLLIYPISGHWIWGGGWLAQMGFIDFAGSTAVHMVGGVAALVGAALVGPRIGKYKDGKAQVIPGHNLTLGALGVFILWFAWFGFNGASTVAATGDETLALIGTIFLNTNLSAVTATLVTLLFTWAKYGKPDVSMTLNGSLAGLVAITAGCAVVSPFGAIAIGFIAGFAIVLAVEFIDQKVKIDDPVGAFSVHGVNGALGTILVGIFATDGGLLYGGGLNLLGVQTLGVASVAAYTAGSMYVVFKVIQQTMGLRVTAEEEIVGMDVAEHGLTSSYHDFVATTAFEDYVTDNNKPAAVPAVQEVDLSKIGSFKLSDSGYTMNKVDIIANPDKLERLKAELNAIGVTGMTVTSVHGYGLQKGQQTFYRGAKADGNLLPKVRIETIISEVPVEEVIRAARRALYTGHVGDGKVFVSPVADAFRISNSDSGAAALKYY</sequence>
<dbReference type="InterPro" id="IPR017918">
    <property type="entry name" value="N-reg_PII_CS"/>
</dbReference>
<dbReference type="InterPro" id="IPR011322">
    <property type="entry name" value="N-reg_PII-like_a/b"/>
</dbReference>
<dbReference type="InterPro" id="IPR018047">
    <property type="entry name" value="Ammonium_transpt_CS"/>
</dbReference>
<feature type="transmembrane region" description="Helical" evidence="9">
    <location>
        <begin position="230"/>
        <end position="250"/>
    </location>
</feature>
<evidence type="ECO:0000256" key="5">
    <source>
        <dbReference type="ARBA" id="ARBA00022989"/>
    </source>
</evidence>
<dbReference type="PROSITE" id="PS51343">
    <property type="entry name" value="PII_GLNB_DOM"/>
    <property type="match status" value="1"/>
</dbReference>
<feature type="transmembrane region" description="Helical" evidence="9">
    <location>
        <begin position="119"/>
        <end position="140"/>
    </location>
</feature>
<evidence type="ECO:0000256" key="1">
    <source>
        <dbReference type="ARBA" id="ARBA00004141"/>
    </source>
</evidence>
<dbReference type="EMBL" id="FNYT01000016">
    <property type="protein sequence ID" value="SEJ53099.1"/>
    <property type="molecule type" value="Genomic_DNA"/>
</dbReference>
<keyword evidence="3" id="KW-0813">Transport</keyword>
<dbReference type="InterPro" id="IPR002187">
    <property type="entry name" value="N-reg_PII"/>
</dbReference>
<comment type="subcellular location">
    <subcellularLocation>
        <location evidence="1">Membrane</location>
        <topology evidence="1">Multi-pass membrane protein</topology>
    </subcellularLocation>
</comment>
<gene>
    <name evidence="12" type="ORF">SAMN05216375_11644</name>
    <name evidence="11" type="ORF">TR210_1428</name>
</gene>
<accession>A0A143YTA3</accession>
<dbReference type="InterPro" id="IPR024041">
    <property type="entry name" value="NH4_transpt_AmtB-like_dom"/>
</dbReference>
<feature type="domain" description="Ammonium transporter AmtB-like" evidence="10">
    <location>
        <begin position="9"/>
        <end position="397"/>
    </location>
</feature>
<dbReference type="Proteomes" id="UP000199280">
    <property type="component" value="Unassembled WGS sequence"/>
</dbReference>
<reference evidence="12 14" key="2">
    <citation type="submission" date="2016-10" db="EMBL/GenBank/DDBJ databases">
        <authorList>
            <person name="Varghese N."/>
            <person name="Submissions S."/>
        </authorList>
    </citation>
    <scope>NUCLEOTIDE SEQUENCE [LARGE SCALE GENOMIC DNA]</scope>
    <source>
        <strain evidence="12 14">DSM 22150</strain>
    </source>
</reference>
<keyword evidence="7" id="KW-0924">Ammonia transport</keyword>
<evidence type="ECO:0000256" key="2">
    <source>
        <dbReference type="ARBA" id="ARBA00005887"/>
    </source>
</evidence>
<evidence type="ECO:0000313" key="14">
    <source>
        <dbReference type="Proteomes" id="UP000199280"/>
    </source>
</evidence>
<dbReference type="GO" id="GO:0016020">
    <property type="term" value="C:membrane"/>
    <property type="evidence" value="ECO:0007669"/>
    <property type="project" value="UniProtKB-SubCell"/>
</dbReference>
<reference evidence="11 13" key="1">
    <citation type="submission" date="2016-02" db="EMBL/GenBank/DDBJ databases">
        <authorList>
            <person name="Wen L."/>
            <person name="He K."/>
            <person name="Yang H."/>
        </authorList>
    </citation>
    <scope>NUCLEOTIDE SEQUENCE [LARGE SCALE GENOMIC DNA]</scope>
    <source>
        <strain evidence="11">Trichococcus_R210</strain>
    </source>
</reference>
<dbReference type="OrthoDB" id="9814202at2"/>
<organism evidence="11 13">
    <name type="scientific">Trichococcus ilyis</name>
    <dbReference type="NCBI Taxonomy" id="640938"/>
    <lineage>
        <taxon>Bacteria</taxon>
        <taxon>Bacillati</taxon>
        <taxon>Bacillota</taxon>
        <taxon>Bacilli</taxon>
        <taxon>Lactobacillales</taxon>
        <taxon>Carnobacteriaceae</taxon>
        <taxon>Trichococcus</taxon>
    </lineage>
</organism>
<dbReference type="SMART" id="SM00938">
    <property type="entry name" value="P-II"/>
    <property type="match status" value="1"/>
</dbReference>
<proteinExistence type="inferred from homology"/>
<dbReference type="Pfam" id="PF00543">
    <property type="entry name" value="P-II"/>
    <property type="match status" value="1"/>
</dbReference>
<dbReference type="PROSITE" id="PS00638">
    <property type="entry name" value="PII_GLNB_CTER"/>
    <property type="match status" value="1"/>
</dbReference>
<dbReference type="SUPFAM" id="SSF54913">
    <property type="entry name" value="GlnB-like"/>
    <property type="match status" value="1"/>
</dbReference>
<evidence type="ECO:0000256" key="9">
    <source>
        <dbReference type="SAM" id="Phobius"/>
    </source>
</evidence>
<keyword evidence="6 9" id="KW-0472">Membrane</keyword>
<dbReference type="AlphaFoldDB" id="A0A143YTA3"/>
<dbReference type="GO" id="GO:0097272">
    <property type="term" value="P:ammonium homeostasis"/>
    <property type="evidence" value="ECO:0007669"/>
    <property type="project" value="TreeGrafter"/>
</dbReference>
<feature type="transmembrane region" description="Helical" evidence="9">
    <location>
        <begin position="92"/>
        <end position="112"/>
    </location>
</feature>
<dbReference type="EMBL" id="FJNB01000009">
    <property type="protein sequence ID" value="CZQ96894.1"/>
    <property type="molecule type" value="Genomic_DNA"/>
</dbReference>
<evidence type="ECO:0000313" key="12">
    <source>
        <dbReference type="EMBL" id="SEJ53099.1"/>
    </source>
</evidence>
<comment type="similarity">
    <text evidence="8">Belongs to the P(II) protein family.</text>
</comment>
<dbReference type="GO" id="GO:0030234">
    <property type="term" value="F:enzyme regulator activity"/>
    <property type="evidence" value="ECO:0007669"/>
    <property type="project" value="InterPro"/>
</dbReference>
<feature type="transmembrane region" description="Helical" evidence="9">
    <location>
        <begin position="48"/>
        <end position="72"/>
    </location>
</feature>
<feature type="transmembrane region" description="Helical" evidence="9">
    <location>
        <begin position="193"/>
        <end position="210"/>
    </location>
</feature>
<dbReference type="RefSeq" id="WP_068622839.1">
    <property type="nucleotide sequence ID" value="NZ_FJNB01000009.1"/>
</dbReference>
<evidence type="ECO:0000256" key="6">
    <source>
        <dbReference type="ARBA" id="ARBA00023136"/>
    </source>
</evidence>
<dbReference type="Pfam" id="PF00909">
    <property type="entry name" value="Ammonium_transp"/>
    <property type="match status" value="1"/>
</dbReference>
<keyword evidence="14" id="KW-1185">Reference proteome</keyword>
<evidence type="ECO:0000256" key="7">
    <source>
        <dbReference type="ARBA" id="ARBA00023177"/>
    </source>
</evidence>
<evidence type="ECO:0000256" key="3">
    <source>
        <dbReference type="ARBA" id="ARBA00022448"/>
    </source>
</evidence>
<dbReference type="InterPro" id="IPR015867">
    <property type="entry name" value="N-reg_PII/ATP_PRibTrfase_C"/>
</dbReference>
<dbReference type="PRINTS" id="PR00340">
    <property type="entry name" value="PIIGLNB"/>
</dbReference>
<feature type="transmembrane region" description="Helical" evidence="9">
    <location>
        <begin position="286"/>
        <end position="302"/>
    </location>
</feature>
<dbReference type="InterPro" id="IPR029020">
    <property type="entry name" value="Ammonium/urea_transptr"/>
</dbReference>
<dbReference type="FunFam" id="1.10.3430.10:FF:000008">
    <property type="entry name" value="Ammonium transporter"/>
    <property type="match status" value="1"/>
</dbReference>
<dbReference type="PANTHER" id="PTHR11730">
    <property type="entry name" value="AMMONIUM TRANSPORTER"/>
    <property type="match status" value="1"/>
</dbReference>
<feature type="transmembrane region" description="Helical" evidence="9">
    <location>
        <begin position="152"/>
        <end position="173"/>
    </location>
</feature>
<feature type="transmembrane region" description="Helical" evidence="9">
    <location>
        <begin position="6"/>
        <end position="27"/>
    </location>
</feature>
<dbReference type="PROSITE" id="PS01219">
    <property type="entry name" value="AMMONIUM_TRANSP"/>
    <property type="match status" value="1"/>
</dbReference>
<feature type="transmembrane region" description="Helical" evidence="9">
    <location>
        <begin position="346"/>
        <end position="369"/>
    </location>
</feature>
<dbReference type="Proteomes" id="UP000076878">
    <property type="component" value="Unassembled WGS sequence"/>
</dbReference>
<dbReference type="STRING" id="640938.TR210_1428"/>
<dbReference type="GO" id="GO:0008519">
    <property type="term" value="F:ammonium channel activity"/>
    <property type="evidence" value="ECO:0007669"/>
    <property type="project" value="InterPro"/>
</dbReference>
<evidence type="ECO:0000256" key="4">
    <source>
        <dbReference type="ARBA" id="ARBA00022692"/>
    </source>
</evidence>
<dbReference type="PANTHER" id="PTHR11730:SF89">
    <property type="entry name" value="AMMONIUM TRANSPORTER SLL0108-RELATED"/>
    <property type="match status" value="1"/>
</dbReference>
<evidence type="ECO:0000313" key="13">
    <source>
        <dbReference type="Proteomes" id="UP000076878"/>
    </source>
</evidence>
<feature type="transmembrane region" description="Helical" evidence="9">
    <location>
        <begin position="262"/>
        <end position="280"/>
    </location>
</feature>